<protein>
    <submittedName>
        <fullName evidence="1">Uncharacterized protein</fullName>
    </submittedName>
</protein>
<comment type="caution">
    <text evidence="1">The sequence shown here is derived from an EMBL/GenBank/DDBJ whole genome shotgun (WGS) entry which is preliminary data.</text>
</comment>
<evidence type="ECO:0000313" key="1">
    <source>
        <dbReference type="EMBL" id="KAL3077190.1"/>
    </source>
</evidence>
<gene>
    <name evidence="1" type="ORF">niasHS_013179</name>
</gene>
<dbReference type="AlphaFoldDB" id="A0ABD2IIW7"/>
<dbReference type="EMBL" id="JBICCN010000327">
    <property type="protein sequence ID" value="KAL3077190.1"/>
    <property type="molecule type" value="Genomic_DNA"/>
</dbReference>
<accession>A0ABD2IIW7</accession>
<reference evidence="1 2" key="1">
    <citation type="submission" date="2024-10" db="EMBL/GenBank/DDBJ databases">
        <authorList>
            <person name="Kim D."/>
        </authorList>
    </citation>
    <scope>NUCLEOTIDE SEQUENCE [LARGE SCALE GENOMIC DNA]</scope>
    <source>
        <strain evidence="1">Taebaek</strain>
    </source>
</reference>
<sequence length="134" mass="14565">MKRKRKRSEETDSPHHLIGWAVIRPIKTISAQVGSVRFEDGQKRPKFGGGSAVQTQAHNSFFGFSASSLPFPIFPVFICRRCHHFVSPSPNSFGNLGLIGIAVIAVTPSTAHSLIQSPPKLNGKFQLAFNAIPG</sequence>
<dbReference type="Proteomes" id="UP001620645">
    <property type="component" value="Unassembled WGS sequence"/>
</dbReference>
<keyword evidence="2" id="KW-1185">Reference proteome</keyword>
<proteinExistence type="predicted"/>
<organism evidence="1 2">
    <name type="scientific">Heterodera schachtii</name>
    <name type="common">Sugarbeet cyst nematode worm</name>
    <name type="synonym">Tylenchus schachtii</name>
    <dbReference type="NCBI Taxonomy" id="97005"/>
    <lineage>
        <taxon>Eukaryota</taxon>
        <taxon>Metazoa</taxon>
        <taxon>Ecdysozoa</taxon>
        <taxon>Nematoda</taxon>
        <taxon>Chromadorea</taxon>
        <taxon>Rhabditida</taxon>
        <taxon>Tylenchina</taxon>
        <taxon>Tylenchomorpha</taxon>
        <taxon>Tylenchoidea</taxon>
        <taxon>Heteroderidae</taxon>
        <taxon>Heteroderinae</taxon>
        <taxon>Heterodera</taxon>
    </lineage>
</organism>
<name>A0ABD2IIW7_HETSC</name>
<evidence type="ECO:0000313" key="2">
    <source>
        <dbReference type="Proteomes" id="UP001620645"/>
    </source>
</evidence>